<evidence type="ECO:0000313" key="3">
    <source>
        <dbReference type="EMBL" id="GGM08986.1"/>
    </source>
</evidence>
<reference evidence="3" key="1">
    <citation type="journal article" date="2014" name="Int. J. Syst. Evol. Microbiol.">
        <title>Complete genome sequence of Corynebacterium casei LMG S-19264T (=DSM 44701T), isolated from a smear-ripened cheese.</title>
        <authorList>
            <consortium name="US DOE Joint Genome Institute (JGI-PGF)"/>
            <person name="Walter F."/>
            <person name="Albersmeier A."/>
            <person name="Kalinowski J."/>
            <person name="Ruckert C."/>
        </authorList>
    </citation>
    <scope>NUCLEOTIDE SEQUENCE</scope>
    <source>
        <strain evidence="3">CGMCC 4.7308</strain>
    </source>
</reference>
<accession>A0A917WJP8</accession>
<evidence type="ECO:0000313" key="4">
    <source>
        <dbReference type="Proteomes" id="UP000655208"/>
    </source>
</evidence>
<dbReference type="GO" id="GO:0004674">
    <property type="term" value="F:protein serine/threonine kinase activity"/>
    <property type="evidence" value="ECO:0007669"/>
    <property type="project" value="UniProtKB-KW"/>
</dbReference>
<keyword evidence="1" id="KW-0808">Transferase</keyword>
<comment type="caution">
    <text evidence="3">The sequence shown here is derived from an EMBL/GenBank/DDBJ whole genome shotgun (WGS) entry which is preliminary data.</text>
</comment>
<keyword evidence="4" id="KW-1185">Reference proteome</keyword>
<dbReference type="Gene3D" id="3.30.565.10">
    <property type="entry name" value="Histidine kinase-like ATPase, C-terminal domain"/>
    <property type="match status" value="1"/>
</dbReference>
<keyword evidence="1" id="KW-0418">Kinase</keyword>
<dbReference type="RefSeq" id="WP_188943071.1">
    <property type="nucleotide sequence ID" value="NZ_BMNA01000006.1"/>
</dbReference>
<dbReference type="Proteomes" id="UP000655208">
    <property type="component" value="Unassembled WGS sequence"/>
</dbReference>
<evidence type="ECO:0000259" key="2">
    <source>
        <dbReference type="Pfam" id="PF13581"/>
    </source>
</evidence>
<evidence type="ECO:0000256" key="1">
    <source>
        <dbReference type="ARBA" id="ARBA00022527"/>
    </source>
</evidence>
<dbReference type="EMBL" id="BMNA01000006">
    <property type="protein sequence ID" value="GGM08986.1"/>
    <property type="molecule type" value="Genomic_DNA"/>
</dbReference>
<proteinExistence type="predicted"/>
<name>A0A917WJP8_9ACTN</name>
<protein>
    <recommendedName>
        <fullName evidence="2">Histidine kinase/HSP90-like ATPase domain-containing protein</fullName>
    </recommendedName>
</protein>
<keyword evidence="1" id="KW-0723">Serine/threonine-protein kinase</keyword>
<dbReference type="InterPro" id="IPR036890">
    <property type="entry name" value="HATPase_C_sf"/>
</dbReference>
<dbReference type="InterPro" id="IPR050267">
    <property type="entry name" value="Anti-sigma-factor_SerPK"/>
</dbReference>
<dbReference type="InterPro" id="IPR003594">
    <property type="entry name" value="HATPase_dom"/>
</dbReference>
<dbReference type="Pfam" id="PF13581">
    <property type="entry name" value="HATPase_c_2"/>
    <property type="match status" value="1"/>
</dbReference>
<feature type="domain" description="Histidine kinase/HSP90-like ATPase" evidence="2">
    <location>
        <begin position="13"/>
        <end position="130"/>
    </location>
</feature>
<dbReference type="SUPFAM" id="SSF55874">
    <property type="entry name" value="ATPase domain of HSP90 chaperone/DNA topoisomerase II/histidine kinase"/>
    <property type="match status" value="1"/>
</dbReference>
<organism evidence="3 4">
    <name type="scientific">Nakamurella endophytica</name>
    <dbReference type="NCBI Taxonomy" id="1748367"/>
    <lineage>
        <taxon>Bacteria</taxon>
        <taxon>Bacillati</taxon>
        <taxon>Actinomycetota</taxon>
        <taxon>Actinomycetes</taxon>
        <taxon>Nakamurellales</taxon>
        <taxon>Nakamurellaceae</taxon>
        <taxon>Nakamurella</taxon>
    </lineage>
</organism>
<dbReference type="PANTHER" id="PTHR35526:SF3">
    <property type="entry name" value="ANTI-SIGMA-F FACTOR RSBW"/>
    <property type="match status" value="1"/>
</dbReference>
<sequence>MTEVATSLDLGADLLSVRRIGPWLSELLDGLPAAEAGALHGRLELAVHEVCVNIVEHAGVADGDVLGLRGDVTLDAVTVRVTGPGMPIDPALIPEPRPSEPQIRGYGLMIVRRLVDRLECRADGGRAVWMLRVDRDGKGTGR</sequence>
<gene>
    <name evidence="3" type="ORF">GCM10011594_31100</name>
</gene>
<dbReference type="CDD" id="cd16936">
    <property type="entry name" value="HATPase_RsbW-like"/>
    <property type="match status" value="1"/>
</dbReference>
<dbReference type="AlphaFoldDB" id="A0A917WJP8"/>
<dbReference type="PANTHER" id="PTHR35526">
    <property type="entry name" value="ANTI-SIGMA-F FACTOR RSBW-RELATED"/>
    <property type="match status" value="1"/>
</dbReference>
<reference evidence="3" key="2">
    <citation type="submission" date="2020-09" db="EMBL/GenBank/DDBJ databases">
        <authorList>
            <person name="Sun Q."/>
            <person name="Zhou Y."/>
        </authorList>
    </citation>
    <scope>NUCLEOTIDE SEQUENCE</scope>
    <source>
        <strain evidence="3">CGMCC 4.7308</strain>
    </source>
</reference>